<evidence type="ECO:0000256" key="2">
    <source>
        <dbReference type="ARBA" id="ARBA00008806"/>
    </source>
</evidence>
<protein>
    <recommendedName>
        <fullName evidence="10">Conjugal transfer protein TraG</fullName>
    </recommendedName>
</protein>
<comment type="subcellular location">
    <subcellularLocation>
        <location evidence="1">Cell membrane</location>
        <topology evidence="1">Multi-pass membrane protein</topology>
    </subcellularLocation>
</comment>
<feature type="region of interest" description="Disordered" evidence="7">
    <location>
        <begin position="591"/>
        <end position="647"/>
    </location>
</feature>
<dbReference type="EMBL" id="BIFT01000004">
    <property type="protein sequence ID" value="GCE32204.1"/>
    <property type="molecule type" value="Genomic_DNA"/>
</dbReference>
<feature type="region of interest" description="Disordered" evidence="7">
    <location>
        <begin position="119"/>
        <end position="154"/>
    </location>
</feature>
<dbReference type="Pfam" id="PF02534">
    <property type="entry name" value="T4SS-DNA_transf"/>
    <property type="match status" value="1"/>
</dbReference>
<gene>
    <name evidence="8" type="ORF">KDA_76880</name>
</gene>
<accession>A0A402BLI1</accession>
<evidence type="ECO:0000256" key="1">
    <source>
        <dbReference type="ARBA" id="ARBA00004651"/>
    </source>
</evidence>
<comment type="caution">
    <text evidence="8">The sequence shown here is derived from an EMBL/GenBank/DDBJ whole genome shotgun (WGS) entry which is preliminary data.</text>
</comment>
<dbReference type="Gene3D" id="3.40.50.300">
    <property type="entry name" value="P-loop containing nucleotide triphosphate hydrolases"/>
    <property type="match status" value="1"/>
</dbReference>
<organism evidence="8 9">
    <name type="scientific">Dictyobacter alpinus</name>
    <dbReference type="NCBI Taxonomy" id="2014873"/>
    <lineage>
        <taxon>Bacteria</taxon>
        <taxon>Bacillati</taxon>
        <taxon>Chloroflexota</taxon>
        <taxon>Ktedonobacteria</taxon>
        <taxon>Ktedonobacterales</taxon>
        <taxon>Dictyobacteraceae</taxon>
        <taxon>Dictyobacter</taxon>
    </lineage>
</organism>
<reference evidence="9" key="1">
    <citation type="submission" date="2018-12" db="EMBL/GenBank/DDBJ databases">
        <title>Tengunoibacter tsumagoiensis gen. nov., sp. nov., Dictyobacter kobayashii sp. nov., D. alpinus sp. nov., and D. joshuensis sp. nov. and description of Dictyobacteraceae fam. nov. within the order Ktedonobacterales isolated from Tengu-no-mugimeshi.</title>
        <authorList>
            <person name="Wang C.M."/>
            <person name="Zheng Y."/>
            <person name="Sakai Y."/>
            <person name="Toyoda A."/>
            <person name="Minakuchi Y."/>
            <person name="Abe K."/>
            <person name="Yokota A."/>
            <person name="Yabe S."/>
        </authorList>
    </citation>
    <scope>NUCLEOTIDE SEQUENCE [LARGE SCALE GENOMIC DNA]</scope>
    <source>
        <strain evidence="9">Uno16</strain>
    </source>
</reference>
<evidence type="ECO:0000256" key="7">
    <source>
        <dbReference type="SAM" id="MobiDB-lite"/>
    </source>
</evidence>
<dbReference type="OrthoDB" id="155460at2"/>
<evidence type="ECO:0000313" key="8">
    <source>
        <dbReference type="EMBL" id="GCE32204.1"/>
    </source>
</evidence>
<keyword evidence="3" id="KW-1003">Cell membrane</keyword>
<sequence length="647" mass="71608">MTRKPGATAGVLLFLLLLLLTGIIAWWIPTAQHFYASLKGETHKTTVAVTPTTEDHQRQDTKPALPPPGKVTARPTLEQAQPGGINPQYALFGLAGVCILMWGVLTVTTGRRRFLRASTRHGSAHQATSQEAKLYQHPTGRKLARAGDTATPPESRLVLGRYKGKELSLSEKQQESNILLTAPVGSGKSSGIIIPNLLRERGSRSLFIPDVKGELLKVTGATVAEHHEVWVFAPMNPAQSHHYNPLAFCQSIEDAQDLAQSWISNTGESKDDFWPNVARRLLTFVILHLREAEPEAPFSRVSDCLCRMSYEELKAALIGSPSAVVKAEAASFFDYIDQNERLVGSLMTDLATRFQLMLSPQIREATAHSEIDFARMTQDPIALYLSLPTRGVERCRPLLAVFVTQMFATFQRRAEAAPDGRLPRRVACYMDEFANLGHIPNINSYISTMRSSGVSMLIAIQSFNQLDDRYGQSTRKNILANTVTHLLLPGAGLDETQYYSSKIGKSTIVTESYSDTRQLGSFSLFASRQGSLGESQGESQRELMTADELRTMAPGSLLILGSNSAPILATSLPYYQDSSLVRLSRRPAYIFPPREEPEKPEPEKERTEGKKQDPTQAEPQGKAKEEREDESPKEQLEEETFSPAPEE</sequence>
<dbReference type="InterPro" id="IPR003688">
    <property type="entry name" value="TraG/VirD4"/>
</dbReference>
<feature type="compositionally biased region" description="Acidic residues" evidence="7">
    <location>
        <begin position="636"/>
        <end position="647"/>
    </location>
</feature>
<keyword evidence="5" id="KW-1133">Transmembrane helix</keyword>
<evidence type="ECO:0000256" key="3">
    <source>
        <dbReference type="ARBA" id="ARBA00022475"/>
    </source>
</evidence>
<evidence type="ECO:0000313" key="9">
    <source>
        <dbReference type="Proteomes" id="UP000287171"/>
    </source>
</evidence>
<dbReference type="InterPro" id="IPR051539">
    <property type="entry name" value="T4SS-coupling_protein"/>
</dbReference>
<feature type="compositionally biased region" description="Basic and acidic residues" evidence="7">
    <location>
        <begin position="593"/>
        <end position="613"/>
    </location>
</feature>
<proteinExistence type="inferred from homology"/>
<feature type="region of interest" description="Disordered" evidence="7">
    <location>
        <begin position="50"/>
        <end position="79"/>
    </location>
</feature>
<keyword evidence="9" id="KW-1185">Reference proteome</keyword>
<dbReference type="PANTHER" id="PTHR37937:SF1">
    <property type="entry name" value="CONJUGATIVE TRANSFER: DNA TRANSPORT"/>
    <property type="match status" value="1"/>
</dbReference>
<dbReference type="CDD" id="cd01127">
    <property type="entry name" value="TrwB_TraG_TraD_VirD4"/>
    <property type="match status" value="1"/>
</dbReference>
<comment type="similarity">
    <text evidence="2">Belongs to the VirD4/TraG family.</text>
</comment>
<evidence type="ECO:0008006" key="10">
    <source>
        <dbReference type="Google" id="ProtNLM"/>
    </source>
</evidence>
<evidence type="ECO:0000256" key="5">
    <source>
        <dbReference type="ARBA" id="ARBA00022989"/>
    </source>
</evidence>
<dbReference type="Proteomes" id="UP000287171">
    <property type="component" value="Unassembled WGS sequence"/>
</dbReference>
<dbReference type="GO" id="GO:0005886">
    <property type="term" value="C:plasma membrane"/>
    <property type="evidence" value="ECO:0007669"/>
    <property type="project" value="UniProtKB-SubCell"/>
</dbReference>
<dbReference type="RefSeq" id="WP_126632193.1">
    <property type="nucleotide sequence ID" value="NZ_BIFT01000004.1"/>
</dbReference>
<feature type="compositionally biased region" description="Basic and acidic residues" evidence="7">
    <location>
        <begin position="621"/>
        <end position="635"/>
    </location>
</feature>
<dbReference type="InterPro" id="IPR027417">
    <property type="entry name" value="P-loop_NTPase"/>
</dbReference>
<keyword evidence="4" id="KW-0812">Transmembrane</keyword>
<dbReference type="AlphaFoldDB" id="A0A402BLI1"/>
<keyword evidence="6" id="KW-0472">Membrane</keyword>
<dbReference type="SUPFAM" id="SSF52540">
    <property type="entry name" value="P-loop containing nucleoside triphosphate hydrolases"/>
    <property type="match status" value="1"/>
</dbReference>
<evidence type="ECO:0000256" key="4">
    <source>
        <dbReference type="ARBA" id="ARBA00022692"/>
    </source>
</evidence>
<dbReference type="PANTHER" id="PTHR37937">
    <property type="entry name" value="CONJUGATIVE TRANSFER: DNA TRANSPORT"/>
    <property type="match status" value="1"/>
</dbReference>
<evidence type="ECO:0000256" key="6">
    <source>
        <dbReference type="ARBA" id="ARBA00023136"/>
    </source>
</evidence>
<name>A0A402BLI1_9CHLR</name>